<organism evidence="1 2">
    <name type="scientific">Elysia marginata</name>
    <dbReference type="NCBI Taxonomy" id="1093978"/>
    <lineage>
        <taxon>Eukaryota</taxon>
        <taxon>Metazoa</taxon>
        <taxon>Spiralia</taxon>
        <taxon>Lophotrochozoa</taxon>
        <taxon>Mollusca</taxon>
        <taxon>Gastropoda</taxon>
        <taxon>Heterobranchia</taxon>
        <taxon>Euthyneura</taxon>
        <taxon>Panpulmonata</taxon>
        <taxon>Sacoglossa</taxon>
        <taxon>Placobranchoidea</taxon>
        <taxon>Plakobranchidae</taxon>
        <taxon>Elysia</taxon>
    </lineage>
</organism>
<protein>
    <submittedName>
        <fullName evidence="1">Uncharacterized protein</fullName>
    </submittedName>
</protein>
<evidence type="ECO:0000313" key="2">
    <source>
        <dbReference type="Proteomes" id="UP000762676"/>
    </source>
</evidence>
<reference evidence="1 2" key="1">
    <citation type="journal article" date="2021" name="Elife">
        <title>Chloroplast acquisition without the gene transfer in kleptoplastic sea slugs, Plakobranchus ocellatus.</title>
        <authorList>
            <person name="Maeda T."/>
            <person name="Takahashi S."/>
            <person name="Yoshida T."/>
            <person name="Shimamura S."/>
            <person name="Takaki Y."/>
            <person name="Nagai Y."/>
            <person name="Toyoda A."/>
            <person name="Suzuki Y."/>
            <person name="Arimoto A."/>
            <person name="Ishii H."/>
            <person name="Satoh N."/>
            <person name="Nishiyama T."/>
            <person name="Hasebe M."/>
            <person name="Maruyama T."/>
            <person name="Minagawa J."/>
            <person name="Obokata J."/>
            <person name="Shigenobu S."/>
        </authorList>
    </citation>
    <scope>NUCLEOTIDE SEQUENCE [LARGE SCALE GENOMIC DNA]</scope>
</reference>
<comment type="caution">
    <text evidence="1">The sequence shown here is derived from an EMBL/GenBank/DDBJ whole genome shotgun (WGS) entry which is preliminary data.</text>
</comment>
<sequence>MRSDYDTSRLVTLNCALEPPPDPPLSFMSPALCFSFQHPSFTASLPSIQQQQVSHRGLGKTLVGLSKRLHSSAIFAQVKMSNANDKSCHPRTVKHTEFVSNLNTAPRKLAKPTGRGQTLELVLGLKLKSFV</sequence>
<evidence type="ECO:0000313" key="1">
    <source>
        <dbReference type="EMBL" id="GFR67810.1"/>
    </source>
</evidence>
<dbReference type="EMBL" id="BMAT01000538">
    <property type="protein sequence ID" value="GFR67810.1"/>
    <property type="molecule type" value="Genomic_DNA"/>
</dbReference>
<name>A0AAV4F4Z5_9GAST</name>
<accession>A0AAV4F4Z5</accession>
<dbReference type="AlphaFoldDB" id="A0AAV4F4Z5"/>
<dbReference type="Proteomes" id="UP000762676">
    <property type="component" value="Unassembled WGS sequence"/>
</dbReference>
<proteinExistence type="predicted"/>
<gene>
    <name evidence="1" type="ORF">ElyMa_000259400</name>
</gene>
<keyword evidence="2" id="KW-1185">Reference proteome</keyword>